<dbReference type="Proteomes" id="UP000095283">
    <property type="component" value="Unplaced"/>
</dbReference>
<reference evidence="2" key="1">
    <citation type="submission" date="2016-11" db="UniProtKB">
        <authorList>
            <consortium name="WormBaseParasite"/>
        </authorList>
    </citation>
    <scope>IDENTIFICATION</scope>
</reference>
<name>A0A1I7X986_HETBA</name>
<evidence type="ECO:0000313" key="2">
    <source>
        <dbReference type="WBParaSite" id="Hba_14064"/>
    </source>
</evidence>
<sequence length="80" mass="9445">MVKKRILRDSKKSMRKMASNLNISPAPMRRIRTHVRSKRNQQEIDGEIRHFQQFLPQLNGSLSIAKNIKLFLDYVAHRMA</sequence>
<dbReference type="WBParaSite" id="Hba_14064">
    <property type="protein sequence ID" value="Hba_14064"/>
    <property type="gene ID" value="Hba_14064"/>
</dbReference>
<protein>
    <submittedName>
        <fullName evidence="2">HTH_Tnp_Tc3_1 domain-containing protein</fullName>
    </submittedName>
</protein>
<dbReference type="AlphaFoldDB" id="A0A1I7X986"/>
<keyword evidence="1" id="KW-1185">Reference proteome</keyword>
<organism evidence="1 2">
    <name type="scientific">Heterorhabditis bacteriophora</name>
    <name type="common">Entomopathogenic nematode worm</name>
    <dbReference type="NCBI Taxonomy" id="37862"/>
    <lineage>
        <taxon>Eukaryota</taxon>
        <taxon>Metazoa</taxon>
        <taxon>Ecdysozoa</taxon>
        <taxon>Nematoda</taxon>
        <taxon>Chromadorea</taxon>
        <taxon>Rhabditida</taxon>
        <taxon>Rhabditina</taxon>
        <taxon>Rhabditomorpha</taxon>
        <taxon>Strongyloidea</taxon>
        <taxon>Heterorhabditidae</taxon>
        <taxon>Heterorhabditis</taxon>
    </lineage>
</organism>
<proteinExistence type="predicted"/>
<evidence type="ECO:0000313" key="1">
    <source>
        <dbReference type="Proteomes" id="UP000095283"/>
    </source>
</evidence>
<accession>A0A1I7X986</accession>